<dbReference type="EMBL" id="BMAT01004896">
    <property type="protein sequence ID" value="GFR82519.1"/>
    <property type="molecule type" value="Genomic_DNA"/>
</dbReference>
<reference evidence="1 2" key="1">
    <citation type="journal article" date="2021" name="Elife">
        <title>Chloroplast acquisition without the gene transfer in kleptoplastic sea slugs, Plakobranchus ocellatus.</title>
        <authorList>
            <person name="Maeda T."/>
            <person name="Takahashi S."/>
            <person name="Yoshida T."/>
            <person name="Shimamura S."/>
            <person name="Takaki Y."/>
            <person name="Nagai Y."/>
            <person name="Toyoda A."/>
            <person name="Suzuki Y."/>
            <person name="Arimoto A."/>
            <person name="Ishii H."/>
            <person name="Satoh N."/>
            <person name="Nishiyama T."/>
            <person name="Hasebe M."/>
            <person name="Maruyama T."/>
            <person name="Minagawa J."/>
            <person name="Obokata J."/>
            <person name="Shigenobu S."/>
        </authorList>
    </citation>
    <scope>NUCLEOTIDE SEQUENCE [LARGE SCALE GENOMIC DNA]</scope>
</reference>
<name>A0AAV4GAL3_9GAST</name>
<gene>
    <name evidence="1" type="ORF">ElyMa_002364800</name>
</gene>
<keyword evidence="2" id="KW-1185">Reference proteome</keyword>
<sequence length="90" mass="10250">MPIFDTVPILCFEYIGSWIMTPPTLANSNTLISQISSNVYMITIRQFTEYVFNCTYVRPGDVIHAECVIRSARLSRLEGFGRVWLLAGLM</sequence>
<protein>
    <recommendedName>
        <fullName evidence="3">ZP domain-containing protein</fullName>
    </recommendedName>
</protein>
<dbReference type="AlphaFoldDB" id="A0AAV4GAL3"/>
<accession>A0AAV4GAL3</accession>
<evidence type="ECO:0000313" key="1">
    <source>
        <dbReference type="EMBL" id="GFR82519.1"/>
    </source>
</evidence>
<evidence type="ECO:0000313" key="2">
    <source>
        <dbReference type="Proteomes" id="UP000762676"/>
    </source>
</evidence>
<organism evidence="1 2">
    <name type="scientific">Elysia marginata</name>
    <dbReference type="NCBI Taxonomy" id="1093978"/>
    <lineage>
        <taxon>Eukaryota</taxon>
        <taxon>Metazoa</taxon>
        <taxon>Spiralia</taxon>
        <taxon>Lophotrochozoa</taxon>
        <taxon>Mollusca</taxon>
        <taxon>Gastropoda</taxon>
        <taxon>Heterobranchia</taxon>
        <taxon>Euthyneura</taxon>
        <taxon>Panpulmonata</taxon>
        <taxon>Sacoglossa</taxon>
        <taxon>Placobranchoidea</taxon>
        <taxon>Plakobranchidae</taxon>
        <taxon>Elysia</taxon>
    </lineage>
</organism>
<dbReference type="Proteomes" id="UP000762676">
    <property type="component" value="Unassembled WGS sequence"/>
</dbReference>
<comment type="caution">
    <text evidence="1">The sequence shown here is derived from an EMBL/GenBank/DDBJ whole genome shotgun (WGS) entry which is preliminary data.</text>
</comment>
<proteinExistence type="predicted"/>
<evidence type="ECO:0008006" key="3">
    <source>
        <dbReference type="Google" id="ProtNLM"/>
    </source>
</evidence>